<evidence type="ECO:0000256" key="2">
    <source>
        <dbReference type="ARBA" id="ARBA00022692"/>
    </source>
</evidence>
<dbReference type="Pfam" id="PF03151">
    <property type="entry name" value="TPT"/>
    <property type="match status" value="1"/>
</dbReference>
<comment type="subcellular location">
    <subcellularLocation>
        <location evidence="1">Membrane</location>
        <topology evidence="1">Multi-pass membrane protein</topology>
    </subcellularLocation>
</comment>
<name>A0A6J1N808_BICAN</name>
<evidence type="ECO:0000259" key="6">
    <source>
        <dbReference type="Pfam" id="PF03151"/>
    </source>
</evidence>
<keyword evidence="4 5" id="KW-0472">Membrane</keyword>
<dbReference type="SUPFAM" id="SSF103481">
    <property type="entry name" value="Multidrug resistance efflux transporter EmrE"/>
    <property type="match status" value="1"/>
</dbReference>
<feature type="transmembrane region" description="Helical" evidence="5">
    <location>
        <begin position="165"/>
        <end position="189"/>
    </location>
</feature>
<feature type="transmembrane region" description="Helical" evidence="5">
    <location>
        <begin position="51"/>
        <end position="75"/>
    </location>
</feature>
<evidence type="ECO:0000256" key="3">
    <source>
        <dbReference type="ARBA" id="ARBA00022989"/>
    </source>
</evidence>
<dbReference type="InterPro" id="IPR004853">
    <property type="entry name" value="Sugar_P_trans_dom"/>
</dbReference>
<keyword evidence="2 5" id="KW-0812">Transmembrane</keyword>
<dbReference type="GO" id="GO:0016020">
    <property type="term" value="C:membrane"/>
    <property type="evidence" value="ECO:0007669"/>
    <property type="project" value="UniProtKB-SubCell"/>
</dbReference>
<organism evidence="7 8">
    <name type="scientific">Bicyclus anynana</name>
    <name type="common">Squinting bush brown butterfly</name>
    <dbReference type="NCBI Taxonomy" id="110368"/>
    <lineage>
        <taxon>Eukaryota</taxon>
        <taxon>Metazoa</taxon>
        <taxon>Ecdysozoa</taxon>
        <taxon>Arthropoda</taxon>
        <taxon>Hexapoda</taxon>
        <taxon>Insecta</taxon>
        <taxon>Pterygota</taxon>
        <taxon>Neoptera</taxon>
        <taxon>Endopterygota</taxon>
        <taxon>Lepidoptera</taxon>
        <taxon>Glossata</taxon>
        <taxon>Ditrysia</taxon>
        <taxon>Papilionoidea</taxon>
        <taxon>Nymphalidae</taxon>
        <taxon>Satyrinae</taxon>
        <taxon>Satyrini</taxon>
        <taxon>Mycalesina</taxon>
        <taxon>Bicyclus</taxon>
    </lineage>
</organism>
<dbReference type="InterPro" id="IPR050186">
    <property type="entry name" value="TPT_transporter"/>
</dbReference>
<feature type="transmembrane region" description="Helical" evidence="5">
    <location>
        <begin position="116"/>
        <end position="136"/>
    </location>
</feature>
<feature type="domain" description="Sugar phosphate transporter" evidence="6">
    <location>
        <begin position="14"/>
        <end position="279"/>
    </location>
</feature>
<feature type="transmembrane region" description="Helical" evidence="5">
    <location>
        <begin position="240"/>
        <end position="258"/>
    </location>
</feature>
<accession>A0A6J1N808</accession>
<evidence type="ECO:0000256" key="1">
    <source>
        <dbReference type="ARBA" id="ARBA00004141"/>
    </source>
</evidence>
<dbReference type="OrthoDB" id="5547497at2759"/>
<reference evidence="8" key="1">
    <citation type="submission" date="2025-08" db="UniProtKB">
        <authorList>
            <consortium name="RefSeq"/>
        </authorList>
    </citation>
    <scope>IDENTIFICATION</scope>
</reference>
<dbReference type="RefSeq" id="XP_023939171.1">
    <property type="nucleotide sequence ID" value="XM_024083403.2"/>
</dbReference>
<dbReference type="CTD" id="40981"/>
<protein>
    <submittedName>
        <fullName evidence="8">GDP-fucose transporter 1</fullName>
    </submittedName>
</protein>
<evidence type="ECO:0000256" key="4">
    <source>
        <dbReference type="ARBA" id="ARBA00023136"/>
    </source>
</evidence>
<evidence type="ECO:0000256" key="5">
    <source>
        <dbReference type="SAM" id="Phobius"/>
    </source>
</evidence>
<gene>
    <name evidence="8" type="primary">LOC112046679</name>
</gene>
<dbReference type="GeneID" id="112046679"/>
<dbReference type="Proteomes" id="UP001652582">
    <property type="component" value="Chromosome 6"/>
</dbReference>
<dbReference type="KEGG" id="bany:112046679"/>
<keyword evidence="7" id="KW-1185">Reference proteome</keyword>
<feature type="transmembrane region" description="Helical" evidence="5">
    <location>
        <begin position="87"/>
        <end position="104"/>
    </location>
</feature>
<dbReference type="InterPro" id="IPR037185">
    <property type="entry name" value="EmrE-like"/>
</dbReference>
<evidence type="ECO:0000313" key="8">
    <source>
        <dbReference type="RefSeq" id="XP_023939171.1"/>
    </source>
</evidence>
<keyword evidence="3 5" id="KW-1133">Transmembrane helix</keyword>
<dbReference type="AlphaFoldDB" id="A0A6J1N808"/>
<feature type="transmembrane region" description="Helical" evidence="5">
    <location>
        <begin position="12"/>
        <end position="31"/>
    </location>
</feature>
<feature type="transmembrane region" description="Helical" evidence="5">
    <location>
        <begin position="143"/>
        <end position="159"/>
    </location>
</feature>
<sequence>MKDPRSELCSKYIKIFLVVSCYWVVSIATVFVNKSLLSGQSVNLEAPLFITWFQCVVSFVICFTLSTTGGITGVFSFPKGSPWCKEVARNVVPLSIMFTLMIAFNNLCLKYVGVPFYFIGRSLTTVFNVALSWVLLKQATSMRCMLCCACIIFGFYLGVDQENVLGSFSLLGTVYGVAGSLMLSLYSIYTKKVLPSVNQEVWLLSYYNNAYSIIIFLPLIVMNGELSVLWNYNKFGSTFFWIQMIIGGVCGFAIGYVTSLQIKVTSPLTHNISGTAKACAQTVIATEWYNESKNTLWWSSNIIVLASSAMYARFKQLEMEEQAKKPIPEDRKSLV</sequence>
<proteinExistence type="predicted"/>
<dbReference type="PANTHER" id="PTHR11132">
    <property type="entry name" value="SOLUTE CARRIER FAMILY 35"/>
    <property type="match status" value="1"/>
</dbReference>
<evidence type="ECO:0000313" key="7">
    <source>
        <dbReference type="Proteomes" id="UP001652582"/>
    </source>
</evidence>
<feature type="transmembrane region" description="Helical" evidence="5">
    <location>
        <begin position="201"/>
        <end position="220"/>
    </location>
</feature>